<feature type="domain" description="RelA/SpoT" evidence="1">
    <location>
        <begin position="64"/>
        <end position="192"/>
    </location>
</feature>
<dbReference type="CDD" id="cd05399">
    <property type="entry name" value="NT_Rel-Spo_like"/>
    <property type="match status" value="1"/>
</dbReference>
<dbReference type="PANTHER" id="PTHR47837:SF1">
    <property type="entry name" value="GTP PYROPHOSPHOKINASE YJBM"/>
    <property type="match status" value="1"/>
</dbReference>
<name>A0A0G9KYF8_9BACT</name>
<dbReference type="SMART" id="SM00954">
    <property type="entry name" value="RelA_SpoT"/>
    <property type="match status" value="1"/>
</dbReference>
<evidence type="ECO:0000313" key="2">
    <source>
        <dbReference type="EMBL" id="KLE09203.1"/>
    </source>
</evidence>
<evidence type="ECO:0000259" key="1">
    <source>
        <dbReference type="SMART" id="SM00954"/>
    </source>
</evidence>
<reference evidence="2 3" key="1">
    <citation type="submission" date="2014-01" db="EMBL/GenBank/DDBJ databases">
        <title>Development of a Comparative Genomic Fingerprinting Assay for High Resolution Genotyping of Arcobacter butzleri.</title>
        <authorList>
            <person name="Webb A.L."/>
            <person name="Inglis G.D."/>
            <person name="Kruczkiewicz P."/>
            <person name="Selinger L.B."/>
            <person name="Taboada E.N."/>
        </authorList>
    </citation>
    <scope>NUCLEOTIDE SEQUENCE [LARGE SCALE GENOMIC DNA]</scope>
    <source>
        <strain evidence="2 3">L355</strain>
    </source>
</reference>
<dbReference type="PATRIC" id="fig|1447263.3.peg.1425"/>
<gene>
    <name evidence="2" type="ORF">AF80_07290</name>
</gene>
<protein>
    <recommendedName>
        <fullName evidence="1">RelA/SpoT domain-containing protein</fullName>
    </recommendedName>
</protein>
<dbReference type="EMBL" id="JAIW01000050">
    <property type="protein sequence ID" value="KLE09203.1"/>
    <property type="molecule type" value="Genomic_DNA"/>
</dbReference>
<dbReference type="InterPro" id="IPR052366">
    <property type="entry name" value="GTP_Pyrophosphokinase"/>
</dbReference>
<dbReference type="RefSeq" id="WP_020847807.1">
    <property type="nucleotide sequence ID" value="NZ_JAIW01000050.1"/>
</dbReference>
<evidence type="ECO:0000313" key="3">
    <source>
        <dbReference type="Proteomes" id="UP000035154"/>
    </source>
</evidence>
<dbReference type="GO" id="GO:0015969">
    <property type="term" value="P:guanosine tetraphosphate metabolic process"/>
    <property type="evidence" value="ECO:0007669"/>
    <property type="project" value="InterPro"/>
</dbReference>
<dbReference type="InterPro" id="IPR007685">
    <property type="entry name" value="RelA_SpoT"/>
</dbReference>
<dbReference type="InterPro" id="IPR043519">
    <property type="entry name" value="NT_sf"/>
</dbReference>
<sequence>MSENISKTKIKNIGNHIKNNSLSQDDLSIFSEWRSSHAILTRELAKTLKLKRKKINDKHFIISRRLKRQPSIFAKLTRYPQMQLNRMQDIGGVRIILKNKKEVYELSNELINLYGANKKAMFELKKPIDDYILNPKEKDGYRSIHHVYSYSGSSKQKEFLRGMFIELQIRTQIQHIWATTLEIFDIKNKSNLKIGGGNEEHREFFKLCSLILSFIDKTTTEKEKENFVLEEVHSRLLELNNKYNILDLLSGLRVSINTIDKKNKNDFFILELNYSTSKLTVTFPNSEEDAKYIYAGREQDIKINNEPKEVVLVSGENMKAIEKAYPNYFLDAKKFIIYINNFLNKEGDIWRIINE</sequence>
<dbReference type="Proteomes" id="UP000035154">
    <property type="component" value="Unassembled WGS sequence"/>
</dbReference>
<dbReference type="PANTHER" id="PTHR47837">
    <property type="entry name" value="GTP PYROPHOSPHOKINASE YJBM"/>
    <property type="match status" value="1"/>
</dbReference>
<dbReference type="Gene3D" id="3.30.460.10">
    <property type="entry name" value="Beta Polymerase, domain 2"/>
    <property type="match status" value="1"/>
</dbReference>
<dbReference type="AlphaFoldDB" id="A0A0G9KYF8"/>
<dbReference type="SUPFAM" id="SSF81301">
    <property type="entry name" value="Nucleotidyltransferase"/>
    <property type="match status" value="1"/>
</dbReference>
<dbReference type="Pfam" id="PF04607">
    <property type="entry name" value="RelA_SpoT"/>
    <property type="match status" value="1"/>
</dbReference>
<comment type="caution">
    <text evidence="2">The sequence shown here is derived from an EMBL/GenBank/DDBJ whole genome shotgun (WGS) entry which is preliminary data.</text>
</comment>
<organism evidence="2 3">
    <name type="scientific">Aliarcobacter butzleri L355</name>
    <dbReference type="NCBI Taxonomy" id="1447263"/>
    <lineage>
        <taxon>Bacteria</taxon>
        <taxon>Pseudomonadati</taxon>
        <taxon>Campylobacterota</taxon>
        <taxon>Epsilonproteobacteria</taxon>
        <taxon>Campylobacterales</taxon>
        <taxon>Arcobacteraceae</taxon>
        <taxon>Aliarcobacter</taxon>
    </lineage>
</organism>
<accession>A0A0G9KYF8</accession>
<proteinExistence type="predicted"/>